<gene>
    <name evidence="1" type="ORF">P775_06965</name>
</gene>
<evidence type="ECO:0000313" key="2">
    <source>
        <dbReference type="Proteomes" id="UP000231259"/>
    </source>
</evidence>
<dbReference type="EMBL" id="AWWI01000050">
    <property type="protein sequence ID" value="PIL20898.1"/>
    <property type="molecule type" value="Genomic_DNA"/>
</dbReference>
<proteinExistence type="predicted"/>
<comment type="caution">
    <text evidence="1">The sequence shown here is derived from an EMBL/GenBank/DDBJ whole genome shotgun (WGS) entry which is preliminary data.</text>
</comment>
<keyword evidence="2" id="KW-1185">Reference proteome</keyword>
<reference evidence="1 2" key="1">
    <citation type="submission" date="2013-09" db="EMBL/GenBank/DDBJ databases">
        <title>Genome sequencing of Phaeobacter antarcticus sp. nov. SM1211.</title>
        <authorList>
            <person name="Zhang X.-Y."/>
            <person name="Liu C."/>
            <person name="Chen X.-L."/>
            <person name="Xie B.-B."/>
            <person name="Qin Q.-L."/>
            <person name="Rong J.-C."/>
            <person name="Zhang Y.-Z."/>
        </authorList>
    </citation>
    <scope>NUCLEOTIDE SEQUENCE [LARGE SCALE GENOMIC DNA]</scope>
    <source>
        <strain evidence="1 2">SM1211</strain>
    </source>
</reference>
<dbReference type="AlphaFoldDB" id="A0A2G8RIJ1"/>
<sequence>MLLEGMVDEALRTSLSTKAAVWRNAMPKITLIFRHFWTAASLKVCWRSRLPVGAASQHISGSNQILN</sequence>
<protein>
    <submittedName>
        <fullName evidence="1">Uncharacterized protein</fullName>
    </submittedName>
</protein>
<accession>A0A2G8RIJ1</accession>
<evidence type="ECO:0000313" key="1">
    <source>
        <dbReference type="EMBL" id="PIL20898.1"/>
    </source>
</evidence>
<dbReference type="Proteomes" id="UP000231259">
    <property type="component" value="Unassembled WGS sequence"/>
</dbReference>
<organism evidence="1 2">
    <name type="scientific">Puniceibacterium antarcticum</name>
    <dbReference type="NCBI Taxonomy" id="1206336"/>
    <lineage>
        <taxon>Bacteria</taxon>
        <taxon>Pseudomonadati</taxon>
        <taxon>Pseudomonadota</taxon>
        <taxon>Alphaproteobacteria</taxon>
        <taxon>Rhodobacterales</taxon>
        <taxon>Paracoccaceae</taxon>
        <taxon>Puniceibacterium</taxon>
    </lineage>
</organism>
<name>A0A2G8RIJ1_9RHOB</name>